<organism evidence="10 11">
    <name type="scientific">Mycobacterium decipiens</name>
    <dbReference type="NCBI Taxonomy" id="1430326"/>
    <lineage>
        <taxon>Bacteria</taxon>
        <taxon>Bacillati</taxon>
        <taxon>Actinomycetota</taxon>
        <taxon>Actinomycetes</taxon>
        <taxon>Mycobacteriales</taxon>
        <taxon>Mycobacteriaceae</taxon>
        <taxon>Mycobacterium</taxon>
    </lineage>
</organism>
<dbReference type="STRING" id="1430326.B8W66_16410"/>
<proteinExistence type="inferred from homology"/>
<feature type="domain" description="Major facilitator superfamily (MFS) profile" evidence="9">
    <location>
        <begin position="26"/>
        <end position="450"/>
    </location>
</feature>
<comment type="similarity">
    <text evidence="2 7">Belongs to the major facilitator superfamily. Sugar transporter (TC 2.A.1.1) family.</text>
</comment>
<dbReference type="InterPro" id="IPR050820">
    <property type="entry name" value="MFS_Sugar_Transporter"/>
</dbReference>
<protein>
    <recommendedName>
        <fullName evidence="9">Major facilitator superfamily (MFS) profile domain-containing protein</fullName>
    </recommendedName>
</protein>
<reference evidence="10 11" key="1">
    <citation type="submission" date="2017-04" db="EMBL/GenBank/DDBJ databases">
        <title>The new phylogeny of genus Mycobacterium.</title>
        <authorList>
            <person name="Tortoli E."/>
            <person name="Trovato A."/>
            <person name="Cirillo D.M."/>
        </authorList>
    </citation>
    <scope>NUCLEOTIDE SEQUENCE [LARGE SCALE GENOMIC DNA]</scope>
    <source>
        <strain evidence="10 11">TBL 1200985</strain>
    </source>
</reference>
<feature type="transmembrane region" description="Helical" evidence="8">
    <location>
        <begin position="57"/>
        <end position="79"/>
    </location>
</feature>
<evidence type="ECO:0000313" key="10">
    <source>
        <dbReference type="EMBL" id="OSC39594.1"/>
    </source>
</evidence>
<evidence type="ECO:0000256" key="6">
    <source>
        <dbReference type="ARBA" id="ARBA00023136"/>
    </source>
</evidence>
<dbReference type="PANTHER" id="PTHR48023">
    <property type="entry name" value="D-XYLOSE-PROTON SYMPORTER-LIKE 2"/>
    <property type="match status" value="1"/>
</dbReference>
<dbReference type="PRINTS" id="PR00171">
    <property type="entry name" value="SUGRTRNSPORT"/>
</dbReference>
<dbReference type="OrthoDB" id="4008739at2"/>
<keyword evidence="3 7" id="KW-0813">Transport</keyword>
<feature type="transmembrane region" description="Helical" evidence="8">
    <location>
        <begin position="259"/>
        <end position="286"/>
    </location>
</feature>
<dbReference type="PANTHER" id="PTHR48023:SF4">
    <property type="entry name" value="D-XYLOSE-PROTON SYMPORTER-LIKE 2"/>
    <property type="match status" value="1"/>
</dbReference>
<feature type="transmembrane region" description="Helical" evidence="8">
    <location>
        <begin position="181"/>
        <end position="200"/>
    </location>
</feature>
<dbReference type="Pfam" id="PF00083">
    <property type="entry name" value="Sugar_tr"/>
    <property type="match status" value="1"/>
</dbReference>
<dbReference type="InterPro" id="IPR003663">
    <property type="entry name" value="Sugar/inositol_transpt"/>
</dbReference>
<keyword evidence="4 8" id="KW-0812">Transmembrane</keyword>
<dbReference type="PROSITE" id="PS50850">
    <property type="entry name" value="MFS"/>
    <property type="match status" value="1"/>
</dbReference>
<comment type="caution">
    <text evidence="10">The sequence shown here is derived from an EMBL/GenBank/DDBJ whole genome shotgun (WGS) entry which is preliminary data.</text>
</comment>
<dbReference type="SUPFAM" id="SSF103473">
    <property type="entry name" value="MFS general substrate transporter"/>
    <property type="match status" value="1"/>
</dbReference>
<dbReference type="AlphaFoldDB" id="A0A1X2LS89"/>
<dbReference type="GO" id="GO:0022857">
    <property type="term" value="F:transmembrane transporter activity"/>
    <property type="evidence" value="ECO:0007669"/>
    <property type="project" value="InterPro"/>
</dbReference>
<dbReference type="Proteomes" id="UP000193247">
    <property type="component" value="Unassembled WGS sequence"/>
</dbReference>
<dbReference type="GO" id="GO:0005886">
    <property type="term" value="C:plasma membrane"/>
    <property type="evidence" value="ECO:0007669"/>
    <property type="project" value="UniProtKB-SubCell"/>
</dbReference>
<comment type="subcellular location">
    <subcellularLocation>
        <location evidence="1">Cell membrane</location>
        <topology evidence="1">Multi-pass membrane protein</topology>
    </subcellularLocation>
</comment>
<name>A0A1X2LS89_9MYCO</name>
<evidence type="ECO:0000256" key="8">
    <source>
        <dbReference type="SAM" id="Phobius"/>
    </source>
</evidence>
<keyword evidence="11" id="KW-1185">Reference proteome</keyword>
<sequence length="476" mass="49363">MHKDNATVAIVAAELPARPRPLRWRLFLVGGSAGTLFGYSIVVSNDAIEPIRQQYSLSGWAVGTVVSSLIAGALIGCLIAGRFVDRHGHRLVLGVAGVVAATGSIVSALAPGAPTITIGRLILGAAVGVTTAVAPTYIGEIAHVRNRGAMMAGYQFSIALGFLLSLTVGAILSFGDHQWRIMLAANAIPALVQAATMARVPSSPYSLVARGFVDQARESLMATRHPDEVAAELESIVSAHQRHDQTDIGTQATSLLRPIMIAMGAALMDTLVGICVIVPYSTAVFAMAGVGGRAGAEVASWSIGVVDVISTVVAMGLLTRYGRRPLLTVGLIGIIVALLATSVGLVESASTYAAIITIVAMLTFMACHAFSVGPIGWLLVAEVLPARIRSRGSGAAIGVNWLANLLVALLFPILVGSPGVPYRAAIGFLAFAVISAGFLIFVRVCVPETRGLSLAEVEAKFAARTAKPERHGQPAS</sequence>
<dbReference type="InterPro" id="IPR036259">
    <property type="entry name" value="MFS_trans_sf"/>
</dbReference>
<dbReference type="GO" id="GO:1904659">
    <property type="term" value="P:D-glucose transmembrane transport"/>
    <property type="evidence" value="ECO:0007669"/>
    <property type="project" value="TreeGrafter"/>
</dbReference>
<feature type="transmembrane region" description="Helical" evidence="8">
    <location>
        <begin position="91"/>
        <end position="110"/>
    </location>
</feature>
<feature type="transmembrane region" description="Helical" evidence="8">
    <location>
        <begin position="298"/>
        <end position="319"/>
    </location>
</feature>
<dbReference type="InterPro" id="IPR005828">
    <property type="entry name" value="MFS_sugar_transport-like"/>
</dbReference>
<keyword evidence="6 8" id="KW-0472">Membrane</keyword>
<feature type="transmembrane region" description="Helical" evidence="8">
    <location>
        <begin position="352"/>
        <end position="380"/>
    </location>
</feature>
<evidence type="ECO:0000256" key="1">
    <source>
        <dbReference type="ARBA" id="ARBA00004651"/>
    </source>
</evidence>
<evidence type="ECO:0000256" key="3">
    <source>
        <dbReference type="ARBA" id="ARBA00022448"/>
    </source>
</evidence>
<feature type="transmembrane region" description="Helical" evidence="8">
    <location>
        <begin position="26"/>
        <end position="45"/>
    </location>
</feature>
<keyword evidence="5 8" id="KW-1133">Transmembrane helix</keyword>
<feature type="transmembrane region" description="Helical" evidence="8">
    <location>
        <begin position="392"/>
        <end position="414"/>
    </location>
</feature>
<accession>A0A1X2LS89</accession>
<dbReference type="Gene3D" id="1.20.1250.20">
    <property type="entry name" value="MFS general substrate transporter like domains"/>
    <property type="match status" value="1"/>
</dbReference>
<feature type="transmembrane region" description="Helical" evidence="8">
    <location>
        <begin position="420"/>
        <end position="442"/>
    </location>
</feature>
<evidence type="ECO:0000256" key="2">
    <source>
        <dbReference type="ARBA" id="ARBA00010992"/>
    </source>
</evidence>
<dbReference type="EMBL" id="NCXP01000022">
    <property type="protein sequence ID" value="OSC39594.1"/>
    <property type="molecule type" value="Genomic_DNA"/>
</dbReference>
<dbReference type="InterPro" id="IPR020846">
    <property type="entry name" value="MFS_dom"/>
</dbReference>
<gene>
    <name evidence="10" type="ORF">B8W66_16410</name>
</gene>
<evidence type="ECO:0000313" key="11">
    <source>
        <dbReference type="Proteomes" id="UP000193247"/>
    </source>
</evidence>
<evidence type="ECO:0000259" key="9">
    <source>
        <dbReference type="PROSITE" id="PS50850"/>
    </source>
</evidence>
<dbReference type="NCBIfam" id="TIGR00879">
    <property type="entry name" value="SP"/>
    <property type="match status" value="1"/>
</dbReference>
<feature type="transmembrane region" description="Helical" evidence="8">
    <location>
        <begin position="116"/>
        <end position="139"/>
    </location>
</feature>
<evidence type="ECO:0000256" key="4">
    <source>
        <dbReference type="ARBA" id="ARBA00022692"/>
    </source>
</evidence>
<feature type="transmembrane region" description="Helical" evidence="8">
    <location>
        <begin position="326"/>
        <end position="346"/>
    </location>
</feature>
<dbReference type="PROSITE" id="PS00217">
    <property type="entry name" value="SUGAR_TRANSPORT_2"/>
    <property type="match status" value="1"/>
</dbReference>
<evidence type="ECO:0000256" key="5">
    <source>
        <dbReference type="ARBA" id="ARBA00022989"/>
    </source>
</evidence>
<evidence type="ECO:0000256" key="7">
    <source>
        <dbReference type="RuleBase" id="RU003346"/>
    </source>
</evidence>
<feature type="transmembrane region" description="Helical" evidence="8">
    <location>
        <begin position="151"/>
        <end position="175"/>
    </location>
</feature>
<dbReference type="InterPro" id="IPR005829">
    <property type="entry name" value="Sugar_transporter_CS"/>
</dbReference>